<dbReference type="InterPro" id="IPR014016">
    <property type="entry name" value="UvrD-like_ATP-bd"/>
</dbReference>
<organism evidence="19 20">
    <name type="scientific">Moraxella cuniculi DSM 21768</name>
    <dbReference type="NCBI Taxonomy" id="1122245"/>
    <lineage>
        <taxon>Bacteria</taxon>
        <taxon>Pseudomonadati</taxon>
        <taxon>Pseudomonadota</taxon>
        <taxon>Gammaproteobacteria</taxon>
        <taxon>Moraxellales</taxon>
        <taxon>Moraxellaceae</taxon>
        <taxon>Moraxella</taxon>
    </lineage>
</organism>
<dbReference type="PROSITE" id="PS51217">
    <property type="entry name" value="UVRD_HELICASE_CTER"/>
    <property type="match status" value="1"/>
</dbReference>
<evidence type="ECO:0000256" key="4">
    <source>
        <dbReference type="ARBA" id="ARBA00022763"/>
    </source>
</evidence>
<dbReference type="EC" id="5.6.2.4" evidence="15"/>
<gene>
    <name evidence="15" type="primary">recB</name>
    <name evidence="19" type="ORF">SAMN02745664_1148</name>
</gene>
<evidence type="ECO:0000256" key="15">
    <source>
        <dbReference type="HAMAP-Rule" id="MF_01485"/>
    </source>
</evidence>
<evidence type="ECO:0000256" key="16">
    <source>
        <dbReference type="PROSITE-ProRule" id="PRU00560"/>
    </source>
</evidence>
<keyword evidence="3 15" id="KW-0547">Nucleotide-binding</keyword>
<keyword evidence="5 15" id="KW-0378">Hydrolase</keyword>
<dbReference type="InterPro" id="IPR038726">
    <property type="entry name" value="PDDEXK_AddAB-type"/>
</dbReference>
<dbReference type="GO" id="GO:0005524">
    <property type="term" value="F:ATP binding"/>
    <property type="evidence" value="ECO:0007669"/>
    <property type="project" value="UniProtKB-UniRule"/>
</dbReference>
<evidence type="ECO:0000313" key="19">
    <source>
        <dbReference type="EMBL" id="SIS01058.1"/>
    </source>
</evidence>
<dbReference type="PROSITE" id="PS51198">
    <property type="entry name" value="UVRD_HELICASE_ATP_BIND"/>
    <property type="match status" value="1"/>
</dbReference>
<keyword evidence="2 15" id="KW-0479">Metal-binding</keyword>
<protein>
    <recommendedName>
        <fullName evidence="15">RecBCD enzyme subunit RecB</fullName>
        <ecNumber evidence="15">3.1.11.5</ecNumber>
        <ecNumber evidence="15">5.6.2.4</ecNumber>
    </recommendedName>
    <alternativeName>
        <fullName evidence="15">DNA 3'-5' helicase subunit RecB</fullName>
    </alternativeName>
    <alternativeName>
        <fullName evidence="15">Exonuclease V subunit RecB</fullName>
        <shortName evidence="15">ExoV subunit RecB</shortName>
    </alternativeName>
    <alternativeName>
        <fullName evidence="15">Helicase/nuclease RecBCD subunit RecB</fullName>
    </alternativeName>
</protein>
<dbReference type="Gene3D" id="3.90.320.10">
    <property type="match status" value="1"/>
</dbReference>
<feature type="binding site" evidence="15">
    <location>
        <position position="1062"/>
    </location>
    <ligand>
        <name>Mg(2+)</name>
        <dbReference type="ChEBI" id="CHEBI:18420"/>
    </ligand>
</feature>
<evidence type="ECO:0000256" key="9">
    <source>
        <dbReference type="ARBA" id="ARBA00022842"/>
    </source>
</evidence>
<evidence type="ECO:0000256" key="13">
    <source>
        <dbReference type="ARBA" id="ARBA00034617"/>
    </source>
</evidence>
<dbReference type="Pfam" id="PF12705">
    <property type="entry name" value="PDDEXK_1"/>
    <property type="match status" value="1"/>
</dbReference>
<reference evidence="20" key="1">
    <citation type="submission" date="2017-01" db="EMBL/GenBank/DDBJ databases">
        <authorList>
            <person name="Varghese N."/>
            <person name="Submissions S."/>
        </authorList>
    </citation>
    <scope>NUCLEOTIDE SEQUENCE [LARGE SCALE GENOMIC DNA]</scope>
    <source>
        <strain evidence="20">DSM 21768</strain>
    </source>
</reference>
<evidence type="ECO:0000256" key="6">
    <source>
        <dbReference type="ARBA" id="ARBA00022806"/>
    </source>
</evidence>
<name>A0A1N7FKX5_9GAMM</name>
<dbReference type="STRING" id="34061.B0189_06355"/>
<dbReference type="InterPro" id="IPR011335">
    <property type="entry name" value="Restrct_endonuc-II-like"/>
</dbReference>
<dbReference type="InterPro" id="IPR011604">
    <property type="entry name" value="PDDEXK-like_dom_sf"/>
</dbReference>
<keyword evidence="12 15" id="KW-0413">Isomerase</keyword>
<dbReference type="EC" id="3.1.11.5" evidence="15"/>
<comment type="miscellaneous">
    <text evidence="15">In the RecBCD complex, RecB has a slow 3'-5' helicase, an exonuclease activity and loads RecA onto ssDNA, RecD has a fast 5'-3' helicase activity, while RecC stimulates the ATPase and processivity of the RecB helicase and contributes to recognition of the Chi site.</text>
</comment>
<dbReference type="RefSeq" id="WP_076555739.1">
    <property type="nucleotide sequence ID" value="NZ_FTNU01000014.1"/>
</dbReference>
<keyword evidence="20" id="KW-1185">Reference proteome</keyword>
<dbReference type="Gene3D" id="1.10.486.10">
    <property type="entry name" value="PCRA, domain 4"/>
    <property type="match status" value="1"/>
</dbReference>
<comment type="subunit">
    <text evidence="15">Heterotrimer of RecB, RecC and RecD. All subunits contribute to DNA-binding. Interacts with RecA.</text>
</comment>
<accession>A0A1N7FKX5</accession>
<keyword evidence="4 15" id="KW-0227">DNA damage</keyword>
<evidence type="ECO:0000256" key="7">
    <source>
        <dbReference type="ARBA" id="ARBA00022839"/>
    </source>
</evidence>
<keyword evidence="8 15" id="KW-0067">ATP-binding</keyword>
<evidence type="ECO:0000256" key="12">
    <source>
        <dbReference type="ARBA" id="ARBA00023235"/>
    </source>
</evidence>
<comment type="domain">
    <text evidence="15">The N-terminal DNA-binding domain is a ssDNA-dependent ATPase and has ATP-dependent 3'-5' helicase function. This domain interacts with RecC.</text>
</comment>
<evidence type="ECO:0000256" key="3">
    <source>
        <dbReference type="ARBA" id="ARBA00022741"/>
    </source>
</evidence>
<evidence type="ECO:0000256" key="5">
    <source>
        <dbReference type="ARBA" id="ARBA00022801"/>
    </source>
</evidence>
<dbReference type="PANTHER" id="PTHR11070">
    <property type="entry name" value="UVRD / RECB / PCRA DNA HELICASE FAMILY MEMBER"/>
    <property type="match status" value="1"/>
</dbReference>
<feature type="binding site" evidence="16">
    <location>
        <begin position="33"/>
        <end position="40"/>
    </location>
    <ligand>
        <name>ATP</name>
        <dbReference type="ChEBI" id="CHEBI:30616"/>
    </ligand>
</feature>
<keyword evidence="1 15" id="KW-0540">Nuclease</keyword>
<dbReference type="CDD" id="cd22352">
    <property type="entry name" value="RecB_C-like"/>
    <property type="match status" value="1"/>
</dbReference>
<sequence>MSNASLSSSQNTKNHTGIAAIDCSLEEAYLIEASAGTGKTWTLTGIILRLLIEKRYPPERIIATTFTRAAAAEMQERISERLHDFYALLRWLQSMQAQKPAWFGLQNKTEIFDDIINQARLAGYDSDDPINVHLLQFILNQPINYLAEVINRTSLLLTTLDKLFVGTLDSLAQKWLKEFAAQIGHQSDLEMLTDASDRVFALVHDGLRAEEIRLKNNNPEIYQLLKKNSPKFFGNIDGIANMANQAMNFFGSPIDTPPHAPSMAEIQDHLNEILATDFSGFEPYFQQEYRRENGIKLALTFSKSLNLLPELVDLARVHGVDFIHHLNENQQKFQQKTLEVGRGKWDIFTKKASDQQVQAFLQLPLERLQQLCGFAEFLDNCVKQHQAVIAINIINKVRDNIAGLMESVGQTTFTLQMVRLNAALKNNPALARHIRHHYPVALIDESQDINGLQAELIRLIYLDELLNYQKNLHRYQQVGGDKPKLPRGFLLLVGDPKQAIYRFRGGDVANYNFIKNFGKSTSGEPLINQSLVLDVNRRSNAKLISALNTWFVDNGGVGVENHANLGEGIFYRTINAHQQTQALSWQNTKSDAVLGSTPVSILHFNHVSEDKRSYQDYAIAAHINYILQSQHTISGRAINPSDIAVLSYTTAALMPIAQALTQLGINCVSPRDENVFTTQAAADVLALLQAVVYQNRQEYLANWLVSDIVGLTLDEAMAILSDDKSTTHTTAKIKLASYLRRIWDKWQKSGLASALGYALQHTPIDIASQSSQANPSLWLSAAGLGERYLADLERVVELCGNESVAINPLVFIKWYHQQMHKEANEDNKRSNLLGESGVHLMTVHKSKGLEFAIVYVLGLDRGLNSRVPLQLYAYSDEQYQRRLSATANKHGDDNYYAKLDDKEQIDEKRRLGYVALTRASEQLYVVATDAHAATKLAQRPIFQWLENTNDKALSLACRLDGQVGWIKMEDVPLLDTRYEQHIDKLEPKAYVPWSQIMHKNTFIAEHKTSFTALITRLDSQQLAPDDRHSDRLGELMTDEALTDGTEIRADFIKGAVAGEFLHKVLQYLPTDEMGVIDMAVAYERIAAVVAEQGRRLGLPEKYLQPNEDATAYCEHRQLVAWLYDIAWAKFAASHTALAELARVQQLRELGFVMGLGEQFSVALINEVFAKYSDKSLILLDDDYTDVCYRYLRGEIDLVYESAGKFYVVDYKSNYLGDGIDDYTSANLEQAMNRAGYWLQAAIYQVALHRLLKVRIADYDGNEARYLGGVEYVFLRGIYPHDTVAGRLLWQPPLELIIELDRIL</sequence>
<dbReference type="GO" id="GO:0008854">
    <property type="term" value="F:exodeoxyribonuclease V activity"/>
    <property type="evidence" value="ECO:0007669"/>
    <property type="project" value="UniProtKB-EC"/>
</dbReference>
<dbReference type="InterPro" id="IPR027417">
    <property type="entry name" value="P-loop_NTPase"/>
</dbReference>
<comment type="catalytic activity">
    <reaction evidence="13 15">
        <text>Couples ATP hydrolysis with the unwinding of duplex DNA by translocating in the 3'-5' direction.</text>
        <dbReference type="EC" id="5.6.2.4"/>
    </reaction>
</comment>
<evidence type="ECO:0000259" key="18">
    <source>
        <dbReference type="PROSITE" id="PS51217"/>
    </source>
</evidence>
<comment type="cofactor">
    <cofactor evidence="15">
        <name>Mg(2+)</name>
        <dbReference type="ChEBI" id="CHEBI:18420"/>
    </cofactor>
    <text evidence="15">Binds 1 Mg(2+) ion per subunit.</text>
</comment>
<feature type="active site" description="For nuclease activity" evidence="15">
    <location>
        <position position="1209"/>
    </location>
</feature>
<dbReference type="EMBL" id="FTNU01000014">
    <property type="protein sequence ID" value="SIS01058.1"/>
    <property type="molecule type" value="Genomic_DNA"/>
</dbReference>
<dbReference type="GO" id="GO:0043138">
    <property type="term" value="F:3'-5' DNA helicase activity"/>
    <property type="evidence" value="ECO:0007669"/>
    <property type="project" value="UniProtKB-UniRule"/>
</dbReference>
<keyword evidence="7 15" id="KW-0269">Exonuclease</keyword>
<dbReference type="PANTHER" id="PTHR11070:SF23">
    <property type="entry name" value="RECBCD ENZYME SUBUNIT RECB"/>
    <property type="match status" value="1"/>
</dbReference>
<feature type="binding site" evidence="15">
    <location>
        <position position="1196"/>
    </location>
    <ligand>
        <name>Mg(2+)</name>
        <dbReference type="ChEBI" id="CHEBI:18420"/>
    </ligand>
</feature>
<comment type="catalytic activity">
    <reaction evidence="14 15">
        <text>ATP + H2O = ADP + phosphate + H(+)</text>
        <dbReference type="Rhea" id="RHEA:13065"/>
        <dbReference type="ChEBI" id="CHEBI:15377"/>
        <dbReference type="ChEBI" id="CHEBI:15378"/>
        <dbReference type="ChEBI" id="CHEBI:30616"/>
        <dbReference type="ChEBI" id="CHEBI:43474"/>
        <dbReference type="ChEBI" id="CHEBI:456216"/>
        <dbReference type="EC" id="5.6.2.4"/>
    </reaction>
</comment>
<dbReference type="GO" id="GO:0016887">
    <property type="term" value="F:ATP hydrolysis activity"/>
    <property type="evidence" value="ECO:0007669"/>
    <property type="project" value="RHEA"/>
</dbReference>
<evidence type="ECO:0000256" key="14">
    <source>
        <dbReference type="ARBA" id="ARBA00048988"/>
    </source>
</evidence>
<dbReference type="InterPro" id="IPR000212">
    <property type="entry name" value="DNA_helicase_UvrD/REP"/>
</dbReference>
<dbReference type="GO" id="GO:0000287">
    <property type="term" value="F:magnesium ion binding"/>
    <property type="evidence" value="ECO:0007669"/>
    <property type="project" value="UniProtKB-UniRule"/>
</dbReference>
<dbReference type="Proteomes" id="UP000187495">
    <property type="component" value="Unassembled WGS sequence"/>
</dbReference>
<keyword evidence="10 15" id="KW-0238">DNA-binding</keyword>
<feature type="region of interest" description="DNA-binding and helicase activity, interacts with RecC" evidence="15">
    <location>
        <begin position="1"/>
        <end position="975"/>
    </location>
</feature>
<dbReference type="GO" id="GO:0009338">
    <property type="term" value="C:exodeoxyribonuclease V complex"/>
    <property type="evidence" value="ECO:0007669"/>
    <property type="project" value="TreeGrafter"/>
</dbReference>
<comment type="similarity">
    <text evidence="15">Belongs to the helicase family. UvrD subfamily.</text>
</comment>
<evidence type="ECO:0000256" key="8">
    <source>
        <dbReference type="ARBA" id="ARBA00022840"/>
    </source>
</evidence>
<keyword evidence="6 15" id="KW-0347">Helicase</keyword>
<dbReference type="Pfam" id="PF00580">
    <property type="entry name" value="UvrD-helicase"/>
    <property type="match status" value="1"/>
</dbReference>
<dbReference type="GO" id="GO:0003677">
    <property type="term" value="F:DNA binding"/>
    <property type="evidence" value="ECO:0007669"/>
    <property type="project" value="UniProtKB-UniRule"/>
</dbReference>
<comment type="catalytic activity">
    <reaction evidence="15">
        <text>Exonucleolytic cleavage (in the presence of ATP) in either 5'- to 3'- or 3'- to 5'-direction to yield 5'-phosphooligonucleotides.</text>
        <dbReference type="EC" id="3.1.11.5"/>
    </reaction>
</comment>
<keyword evidence="11 15" id="KW-0234">DNA repair</keyword>
<comment type="function">
    <text evidence="15">A helicase/nuclease that prepares dsDNA breaks (DSB) for recombinational DNA repair. Binds to DSBs and unwinds DNA via a highly rapid and processive ATP-dependent bidirectional helicase activity. Unwinds dsDNA until it encounters a Chi (crossover hotspot instigator) sequence from the 3' direction. Cuts ssDNA a few nucleotides 3' to the Chi site. The properties and activities of the enzyme are changed at Chi. The Chi-altered holoenzyme produces a long 3'-ssDNA overhang and facilitates RecA-binding to the ssDNA for homologous DNA recombination and repair. Holoenzyme degrades any linearized DNA that is unable to undergo homologous recombination. In the holoenzyme this subunit contributes ATPase, 3'-5' helicase, exonuclease activity and loads RecA onto ssDNA.</text>
</comment>
<dbReference type="InterPro" id="IPR014017">
    <property type="entry name" value="DNA_helicase_UvrD-like_C"/>
</dbReference>
<dbReference type="SUPFAM" id="SSF52540">
    <property type="entry name" value="P-loop containing nucleoside triphosphate hydrolases"/>
    <property type="match status" value="1"/>
</dbReference>
<dbReference type="Gene3D" id="1.10.3170.10">
    <property type="entry name" value="Recbcd, chain B, domain 2"/>
    <property type="match status" value="1"/>
</dbReference>
<dbReference type="SUPFAM" id="SSF52980">
    <property type="entry name" value="Restriction endonuclease-like"/>
    <property type="match status" value="1"/>
</dbReference>
<dbReference type="GO" id="GO:0005829">
    <property type="term" value="C:cytosol"/>
    <property type="evidence" value="ECO:0007669"/>
    <property type="project" value="TreeGrafter"/>
</dbReference>
<evidence type="ECO:0000256" key="10">
    <source>
        <dbReference type="ARBA" id="ARBA00023125"/>
    </source>
</evidence>
<feature type="binding site" evidence="15">
    <location>
        <position position="1209"/>
    </location>
    <ligand>
        <name>Mg(2+)</name>
        <dbReference type="ChEBI" id="CHEBI:18420"/>
    </ligand>
</feature>
<feature type="region of interest" description="Nuclease activity, interacts with RecD and RecA" evidence="15">
    <location>
        <begin position="992"/>
        <end position="1303"/>
    </location>
</feature>
<dbReference type="HAMAP" id="MF_01485">
    <property type="entry name" value="RecB"/>
    <property type="match status" value="1"/>
</dbReference>
<keyword evidence="9 15" id="KW-0460">Magnesium</keyword>
<feature type="domain" description="UvrD-like helicase C-terminal" evidence="18">
    <location>
        <begin position="567"/>
        <end position="848"/>
    </location>
</feature>
<feature type="domain" description="UvrD-like helicase ATP-binding" evidence="17">
    <location>
        <begin position="12"/>
        <end position="540"/>
    </location>
</feature>
<comment type="domain">
    <text evidence="15">The C-terminal domain has nuclease activity and interacts with RecD. It interacts with RecA, facilitating its loading onto ssDNA.</text>
</comment>
<evidence type="ECO:0000256" key="1">
    <source>
        <dbReference type="ARBA" id="ARBA00022722"/>
    </source>
</evidence>
<evidence type="ECO:0000259" key="17">
    <source>
        <dbReference type="PROSITE" id="PS51198"/>
    </source>
</evidence>
<evidence type="ECO:0000313" key="20">
    <source>
        <dbReference type="Proteomes" id="UP000187495"/>
    </source>
</evidence>
<dbReference type="InterPro" id="IPR004586">
    <property type="entry name" value="RecB"/>
</dbReference>
<evidence type="ECO:0000256" key="11">
    <source>
        <dbReference type="ARBA" id="ARBA00023204"/>
    </source>
</evidence>
<evidence type="ECO:0000256" key="2">
    <source>
        <dbReference type="ARBA" id="ARBA00022723"/>
    </source>
</evidence>
<dbReference type="Gene3D" id="3.40.50.300">
    <property type="entry name" value="P-loop containing nucleotide triphosphate hydrolases"/>
    <property type="match status" value="2"/>
</dbReference>
<proteinExistence type="inferred from homology"/>
<dbReference type="Pfam" id="PF13361">
    <property type="entry name" value="UvrD_C"/>
    <property type="match status" value="1"/>
</dbReference>
<dbReference type="GO" id="GO:0000724">
    <property type="term" value="P:double-strand break repair via homologous recombination"/>
    <property type="evidence" value="ECO:0007669"/>
    <property type="project" value="UniProtKB-UniRule"/>
</dbReference>